<gene>
    <name evidence="9" type="ORF">K227x_24690</name>
</gene>
<dbReference type="Proteomes" id="UP000318538">
    <property type="component" value="Chromosome"/>
</dbReference>
<feature type="region of interest" description="Disordered" evidence="5">
    <location>
        <begin position="567"/>
        <end position="588"/>
    </location>
</feature>
<dbReference type="EMBL" id="CP036525">
    <property type="protein sequence ID" value="QDT04081.1"/>
    <property type="molecule type" value="Genomic_DNA"/>
</dbReference>
<keyword evidence="6" id="KW-0732">Signal</keyword>
<dbReference type="GO" id="GO:0046872">
    <property type="term" value="F:metal ion binding"/>
    <property type="evidence" value="ECO:0007669"/>
    <property type="project" value="UniProtKB-KW"/>
</dbReference>
<reference evidence="9 10" key="1">
    <citation type="submission" date="2019-02" db="EMBL/GenBank/DDBJ databases">
        <title>Deep-cultivation of Planctomycetes and their phenomic and genomic characterization uncovers novel biology.</title>
        <authorList>
            <person name="Wiegand S."/>
            <person name="Jogler M."/>
            <person name="Boedeker C."/>
            <person name="Pinto D."/>
            <person name="Vollmers J."/>
            <person name="Rivas-Marin E."/>
            <person name="Kohn T."/>
            <person name="Peeters S.H."/>
            <person name="Heuer A."/>
            <person name="Rast P."/>
            <person name="Oberbeckmann S."/>
            <person name="Bunk B."/>
            <person name="Jeske O."/>
            <person name="Meyerdierks A."/>
            <person name="Storesund J.E."/>
            <person name="Kallscheuer N."/>
            <person name="Luecker S."/>
            <person name="Lage O.M."/>
            <person name="Pohl T."/>
            <person name="Merkel B.J."/>
            <person name="Hornburger P."/>
            <person name="Mueller R.-W."/>
            <person name="Bruemmer F."/>
            <person name="Labrenz M."/>
            <person name="Spormann A.M."/>
            <person name="Op den Camp H."/>
            <person name="Overmann J."/>
            <person name="Amann R."/>
            <person name="Jetten M.S.M."/>
            <person name="Mascher T."/>
            <person name="Medema M.H."/>
            <person name="Devos D.P."/>
            <person name="Kaster A.-K."/>
            <person name="Ovreas L."/>
            <person name="Rohde M."/>
            <person name="Galperin M.Y."/>
            <person name="Jogler C."/>
        </authorList>
    </citation>
    <scope>NUCLEOTIDE SEQUENCE [LARGE SCALE GENOMIC DNA]</scope>
    <source>
        <strain evidence="9 10">K22_7</strain>
    </source>
</reference>
<dbReference type="PROSITE" id="PS51007">
    <property type="entry name" value="CYTC"/>
    <property type="match status" value="1"/>
</dbReference>
<evidence type="ECO:0000256" key="5">
    <source>
        <dbReference type="SAM" id="MobiDB-lite"/>
    </source>
</evidence>
<feature type="domain" description="PA14" evidence="8">
    <location>
        <begin position="147"/>
        <end position="294"/>
    </location>
</feature>
<dbReference type="InterPro" id="IPR036909">
    <property type="entry name" value="Cyt_c-like_dom_sf"/>
</dbReference>
<dbReference type="KEGG" id="rlc:K227x_24690"/>
<evidence type="ECO:0000256" key="2">
    <source>
        <dbReference type="ARBA" id="ARBA00022723"/>
    </source>
</evidence>
<dbReference type="SUPFAM" id="SSF56988">
    <property type="entry name" value="Anthrax protective antigen"/>
    <property type="match status" value="1"/>
</dbReference>
<dbReference type="InterPro" id="IPR009056">
    <property type="entry name" value="Cyt_c-like_dom"/>
</dbReference>
<protein>
    <submittedName>
        <fullName evidence="9">PA14 domain protein</fullName>
    </submittedName>
</protein>
<dbReference type="SMART" id="SM00758">
    <property type="entry name" value="PA14"/>
    <property type="match status" value="1"/>
</dbReference>
<feature type="domain" description="Cytochrome c" evidence="7">
    <location>
        <begin position="32"/>
        <end position="141"/>
    </location>
</feature>
<accession>A0A517NAC1</accession>
<dbReference type="Gene3D" id="1.10.760.10">
    <property type="entry name" value="Cytochrome c-like domain"/>
    <property type="match status" value="1"/>
</dbReference>
<evidence type="ECO:0000259" key="8">
    <source>
        <dbReference type="PROSITE" id="PS51820"/>
    </source>
</evidence>
<evidence type="ECO:0000313" key="10">
    <source>
        <dbReference type="Proteomes" id="UP000318538"/>
    </source>
</evidence>
<evidence type="ECO:0000259" key="7">
    <source>
        <dbReference type="PROSITE" id="PS51007"/>
    </source>
</evidence>
<dbReference type="SUPFAM" id="SSF46626">
    <property type="entry name" value="Cytochrome c"/>
    <property type="match status" value="1"/>
</dbReference>
<dbReference type="InterPro" id="IPR011478">
    <property type="entry name" value="DUF1585"/>
</dbReference>
<dbReference type="InterPro" id="IPR013039">
    <property type="entry name" value="DUF1588"/>
</dbReference>
<dbReference type="Pfam" id="PF07631">
    <property type="entry name" value="PSD4"/>
    <property type="match status" value="1"/>
</dbReference>
<dbReference type="PROSITE" id="PS51820">
    <property type="entry name" value="PA14"/>
    <property type="match status" value="1"/>
</dbReference>
<keyword evidence="10" id="KW-1185">Reference proteome</keyword>
<feature type="signal peptide" evidence="6">
    <location>
        <begin position="1"/>
        <end position="26"/>
    </location>
</feature>
<feature type="chain" id="PRO_5021773865" evidence="6">
    <location>
        <begin position="27"/>
        <end position="791"/>
    </location>
</feature>
<dbReference type="Gene3D" id="3.90.182.10">
    <property type="entry name" value="Toxin - Anthrax Protective Antigen,domain 1"/>
    <property type="match status" value="1"/>
</dbReference>
<proteinExistence type="predicted"/>
<name>A0A517NAC1_9BACT</name>
<evidence type="ECO:0000256" key="6">
    <source>
        <dbReference type="SAM" id="SignalP"/>
    </source>
</evidence>
<dbReference type="RefSeq" id="WP_218933940.1">
    <property type="nucleotide sequence ID" value="NZ_CP036525.1"/>
</dbReference>
<dbReference type="Pfam" id="PF07691">
    <property type="entry name" value="PA14"/>
    <property type="match status" value="1"/>
</dbReference>
<dbReference type="Pfam" id="PF07627">
    <property type="entry name" value="PSCyt3"/>
    <property type="match status" value="1"/>
</dbReference>
<dbReference type="InterPro" id="IPR013042">
    <property type="entry name" value="DUF1592"/>
</dbReference>
<evidence type="ECO:0000256" key="1">
    <source>
        <dbReference type="ARBA" id="ARBA00022617"/>
    </source>
</evidence>
<sequence precursor="true">MNLNAPTFFRLIILFAGLVCAGSLTAAAKEDDAVVRGESIYRQMCTECHGGEGQGVEEYYPDPLIGDQTIGELAAIISETMPEEDPDACVGEDAAAVAAFIHQDFYGEAAQVRRRPPRTALSRLTAEQLRQNLADLYAHFSGMPWSESKRGINHTCYSGKDWKDENKKIERVDSVIDFDFGDKGPGEGVSAEEFHIHWNGSLKVDQTGRYEIVLRSTCSCTLEFGSRGRKLVDNHVQSEGKDEFRRTVQLTAGRVYPITLDFHQRKRKTEQPPAKVSLSWVPPGGVEEIIPARYLMPTSQPGAFALQVKLPPDDRSYGYERGTAVSRVWEESTTAAAIEFAEVASDELYPAYLRKHKKDSDENRGKLRGFLNELVQTAFRGPVDDGLRELYIDRQIEQCEDDAQAIKQVVLIALKSPRFLYPTLDADRSVSQRAANRLALTLFDSLPSGPWLNEQVAKGNLEKRDQVEKAAWRMVSDYRCEAKIRSFIYEWFDLAHIEEVTKDGDAYPGFDDRLVSDLRHSFAAFVDHVLASDGSDFRQLLQADWTFTNDRLAQYYGDAWKLADVQAESDEAKDGQKSDPPSGHPLGRSVSDANVHVGLLTHPLLMSDLAYHRTTSPIHRGVFLTRHILGRVLRPPNEAFTPLNPDLHPGLTTRQRVELQTGEVNCQVCHVKINALGFALENFDATGRFRDLENDKPIDATGGYLARDGGSSEFVGARELGDFLAGNEDCHRSFVEAAFEYFVKQPIAAFGADRSDQLTESFQKNGFNVRQLIVDIAVIASERSPGGTPRT</sequence>
<evidence type="ECO:0000313" key="9">
    <source>
        <dbReference type="EMBL" id="QDT04081.1"/>
    </source>
</evidence>
<dbReference type="AlphaFoldDB" id="A0A517NAC1"/>
<dbReference type="InterPro" id="IPR011658">
    <property type="entry name" value="PA14_dom"/>
</dbReference>
<dbReference type="GO" id="GO:0020037">
    <property type="term" value="F:heme binding"/>
    <property type="evidence" value="ECO:0007669"/>
    <property type="project" value="InterPro"/>
</dbReference>
<evidence type="ECO:0000256" key="4">
    <source>
        <dbReference type="PROSITE-ProRule" id="PRU00433"/>
    </source>
</evidence>
<organism evidence="9 10">
    <name type="scientific">Rubripirellula lacrimiformis</name>
    <dbReference type="NCBI Taxonomy" id="1930273"/>
    <lineage>
        <taxon>Bacteria</taxon>
        <taxon>Pseudomonadati</taxon>
        <taxon>Planctomycetota</taxon>
        <taxon>Planctomycetia</taxon>
        <taxon>Pirellulales</taxon>
        <taxon>Pirellulaceae</taxon>
        <taxon>Rubripirellula</taxon>
    </lineage>
</organism>
<dbReference type="Pfam" id="PF07624">
    <property type="entry name" value="PSD2"/>
    <property type="match status" value="1"/>
</dbReference>
<keyword evidence="1 4" id="KW-0349">Heme</keyword>
<keyword evidence="2 4" id="KW-0479">Metal-binding</keyword>
<dbReference type="GO" id="GO:0009055">
    <property type="term" value="F:electron transfer activity"/>
    <property type="evidence" value="ECO:0007669"/>
    <property type="project" value="InterPro"/>
</dbReference>
<dbReference type="InterPro" id="IPR037524">
    <property type="entry name" value="PA14/GLEYA"/>
</dbReference>
<evidence type="ECO:0000256" key="3">
    <source>
        <dbReference type="ARBA" id="ARBA00023004"/>
    </source>
</evidence>
<dbReference type="Pfam" id="PF13442">
    <property type="entry name" value="Cytochrome_CBB3"/>
    <property type="match status" value="1"/>
</dbReference>
<keyword evidence="3 4" id="KW-0408">Iron</keyword>